<evidence type="ECO:0000313" key="2">
    <source>
        <dbReference type="EMBL" id="KAF5803681.1"/>
    </source>
</evidence>
<organism evidence="2 3">
    <name type="scientific">Helianthus annuus</name>
    <name type="common">Common sunflower</name>
    <dbReference type="NCBI Taxonomy" id="4232"/>
    <lineage>
        <taxon>Eukaryota</taxon>
        <taxon>Viridiplantae</taxon>
        <taxon>Streptophyta</taxon>
        <taxon>Embryophyta</taxon>
        <taxon>Tracheophyta</taxon>
        <taxon>Spermatophyta</taxon>
        <taxon>Magnoliopsida</taxon>
        <taxon>eudicotyledons</taxon>
        <taxon>Gunneridae</taxon>
        <taxon>Pentapetalae</taxon>
        <taxon>asterids</taxon>
        <taxon>campanulids</taxon>
        <taxon>Asterales</taxon>
        <taxon>Asteraceae</taxon>
        <taxon>Asteroideae</taxon>
        <taxon>Heliantheae alliance</taxon>
        <taxon>Heliantheae</taxon>
        <taxon>Helianthus</taxon>
    </lineage>
</organism>
<name>A0A9K3IV35_HELAN</name>
<dbReference type="EMBL" id="MNCJ02000321">
    <property type="protein sequence ID" value="KAF5803681.1"/>
    <property type="molecule type" value="Genomic_DNA"/>
</dbReference>
<dbReference type="Proteomes" id="UP000215914">
    <property type="component" value="Unassembled WGS sequence"/>
</dbReference>
<evidence type="ECO:0000256" key="1">
    <source>
        <dbReference type="SAM" id="Phobius"/>
    </source>
</evidence>
<reference evidence="2" key="1">
    <citation type="journal article" date="2017" name="Nature">
        <title>The sunflower genome provides insights into oil metabolism, flowering and Asterid evolution.</title>
        <authorList>
            <person name="Badouin H."/>
            <person name="Gouzy J."/>
            <person name="Grassa C.J."/>
            <person name="Murat F."/>
            <person name="Staton S.E."/>
            <person name="Cottret L."/>
            <person name="Lelandais-Briere C."/>
            <person name="Owens G.L."/>
            <person name="Carrere S."/>
            <person name="Mayjonade B."/>
            <person name="Legrand L."/>
            <person name="Gill N."/>
            <person name="Kane N.C."/>
            <person name="Bowers J.E."/>
            <person name="Hubner S."/>
            <person name="Bellec A."/>
            <person name="Berard A."/>
            <person name="Berges H."/>
            <person name="Blanchet N."/>
            <person name="Boniface M.C."/>
            <person name="Brunel D."/>
            <person name="Catrice O."/>
            <person name="Chaidir N."/>
            <person name="Claudel C."/>
            <person name="Donnadieu C."/>
            <person name="Faraut T."/>
            <person name="Fievet G."/>
            <person name="Helmstetter N."/>
            <person name="King M."/>
            <person name="Knapp S.J."/>
            <person name="Lai Z."/>
            <person name="Le Paslier M.C."/>
            <person name="Lippi Y."/>
            <person name="Lorenzon L."/>
            <person name="Mandel J.R."/>
            <person name="Marage G."/>
            <person name="Marchand G."/>
            <person name="Marquand E."/>
            <person name="Bret-Mestries E."/>
            <person name="Morien E."/>
            <person name="Nambeesan S."/>
            <person name="Nguyen T."/>
            <person name="Pegot-Espagnet P."/>
            <person name="Pouilly N."/>
            <person name="Raftis F."/>
            <person name="Sallet E."/>
            <person name="Schiex T."/>
            <person name="Thomas J."/>
            <person name="Vandecasteele C."/>
            <person name="Vares D."/>
            <person name="Vear F."/>
            <person name="Vautrin S."/>
            <person name="Crespi M."/>
            <person name="Mangin B."/>
            <person name="Burke J.M."/>
            <person name="Salse J."/>
            <person name="Munos S."/>
            <person name="Vincourt P."/>
            <person name="Rieseberg L.H."/>
            <person name="Langlade N.B."/>
        </authorList>
    </citation>
    <scope>NUCLEOTIDE SEQUENCE</scope>
    <source>
        <tissue evidence="2">Leaves</tissue>
    </source>
</reference>
<keyword evidence="1" id="KW-1133">Transmembrane helix</keyword>
<comment type="caution">
    <text evidence="2">The sequence shown here is derived from an EMBL/GenBank/DDBJ whole genome shotgun (WGS) entry which is preliminary data.</text>
</comment>
<proteinExistence type="predicted"/>
<sequence>MIQIRRIIRGMIRVGWRHVAWIFIFFYVFSQILYSPFAIFQKPNIVISSSLSF</sequence>
<feature type="transmembrane region" description="Helical" evidence="1">
    <location>
        <begin position="20"/>
        <end position="40"/>
    </location>
</feature>
<keyword evidence="3" id="KW-1185">Reference proteome</keyword>
<accession>A0A9K3IV35</accession>
<reference evidence="2" key="2">
    <citation type="submission" date="2020-06" db="EMBL/GenBank/DDBJ databases">
        <title>Helianthus annuus Genome sequencing and assembly Release 2.</title>
        <authorList>
            <person name="Gouzy J."/>
            <person name="Langlade N."/>
            <person name="Munos S."/>
        </authorList>
    </citation>
    <scope>NUCLEOTIDE SEQUENCE</scope>
    <source>
        <tissue evidence="2">Leaves</tissue>
    </source>
</reference>
<keyword evidence="1" id="KW-0812">Transmembrane</keyword>
<dbReference type="Gramene" id="mRNA:HanXRQr2_Chr06g0274321">
    <property type="protein sequence ID" value="CDS:HanXRQr2_Chr06g0274321.1"/>
    <property type="gene ID" value="HanXRQr2_Chr06g0274321"/>
</dbReference>
<protein>
    <submittedName>
        <fullName evidence="2">Uncharacterized protein</fullName>
    </submittedName>
</protein>
<evidence type="ECO:0000313" key="3">
    <source>
        <dbReference type="Proteomes" id="UP000215914"/>
    </source>
</evidence>
<keyword evidence="1" id="KW-0472">Membrane</keyword>
<dbReference type="AlphaFoldDB" id="A0A9K3IV35"/>
<gene>
    <name evidence="2" type="ORF">HanXRQr2_Chr06g0274321</name>
</gene>